<dbReference type="PANTHER" id="PTHR48081:SF8">
    <property type="entry name" value="ALPHA_BETA HYDROLASE FOLD-3 DOMAIN-CONTAINING PROTEIN-RELATED"/>
    <property type="match status" value="1"/>
</dbReference>
<dbReference type="SUPFAM" id="SSF53474">
    <property type="entry name" value="alpha/beta-Hydrolases"/>
    <property type="match status" value="1"/>
</dbReference>
<dbReference type="Pfam" id="PF07859">
    <property type="entry name" value="Abhydrolase_3"/>
    <property type="match status" value="1"/>
</dbReference>
<dbReference type="STRING" id="90262.A0A1X2I574"/>
<dbReference type="Proteomes" id="UP000193560">
    <property type="component" value="Unassembled WGS sequence"/>
</dbReference>
<dbReference type="Gene3D" id="3.40.50.1820">
    <property type="entry name" value="alpha/beta hydrolase"/>
    <property type="match status" value="1"/>
</dbReference>
<accession>A0A1X2I574</accession>
<feature type="domain" description="Alpha/beta hydrolase fold-3" evidence="2">
    <location>
        <begin position="83"/>
        <end position="294"/>
    </location>
</feature>
<protein>
    <submittedName>
        <fullName evidence="3">Alpha/beta hydrolase fold-domain-containing protein</fullName>
    </submittedName>
</protein>
<dbReference type="EMBL" id="MCGE01000027">
    <property type="protein sequence ID" value="ORZ09594.1"/>
    <property type="molecule type" value="Genomic_DNA"/>
</dbReference>
<dbReference type="PANTHER" id="PTHR48081">
    <property type="entry name" value="AB HYDROLASE SUPERFAMILY PROTEIN C4A8.06C"/>
    <property type="match status" value="1"/>
</dbReference>
<comment type="caution">
    <text evidence="3">The sequence shown here is derived from an EMBL/GenBank/DDBJ whole genome shotgun (WGS) entry which is preliminary data.</text>
</comment>
<evidence type="ECO:0000256" key="1">
    <source>
        <dbReference type="ARBA" id="ARBA00022801"/>
    </source>
</evidence>
<dbReference type="InterPro" id="IPR050300">
    <property type="entry name" value="GDXG_lipolytic_enzyme"/>
</dbReference>
<proteinExistence type="predicted"/>
<organism evidence="3 4">
    <name type="scientific">Absidia repens</name>
    <dbReference type="NCBI Taxonomy" id="90262"/>
    <lineage>
        <taxon>Eukaryota</taxon>
        <taxon>Fungi</taxon>
        <taxon>Fungi incertae sedis</taxon>
        <taxon>Mucoromycota</taxon>
        <taxon>Mucoromycotina</taxon>
        <taxon>Mucoromycetes</taxon>
        <taxon>Mucorales</taxon>
        <taxon>Cunninghamellaceae</taxon>
        <taxon>Absidia</taxon>
    </lineage>
</organism>
<dbReference type="OrthoDB" id="408631at2759"/>
<dbReference type="InterPro" id="IPR013094">
    <property type="entry name" value="AB_hydrolase_3"/>
</dbReference>
<keyword evidence="1 3" id="KW-0378">Hydrolase</keyword>
<keyword evidence="4" id="KW-1185">Reference proteome</keyword>
<dbReference type="AlphaFoldDB" id="A0A1X2I574"/>
<dbReference type="InterPro" id="IPR029058">
    <property type="entry name" value="AB_hydrolase_fold"/>
</dbReference>
<evidence type="ECO:0000259" key="2">
    <source>
        <dbReference type="Pfam" id="PF07859"/>
    </source>
</evidence>
<gene>
    <name evidence="3" type="ORF">BCR42DRAFT_423732</name>
</gene>
<sequence>MSKKAPAHPAYQAGFEAMTKAGFSIISETIEQGRIAFNKAFEGGNYPETIVEKKVITAGLDNLPVELTIVRPPGTENDVLPGLVFLHGGGWATGGFITSERIIKNIVTDAHVVVIFVDYRLSPEVKFPVAVEECYSSTLWVHENASTIKVDPSKLVVGGDSAGGNLSAAVSIMLAQRGHQDVLRGQILIYPCTAHDRKEYESFQTYGDGDYLLSRKDIAYFQDAYYDSDGSPADVRNAPLLATLDELKNVPRALVVTAECDILRDEGEAYARKLTEAGVDTCCVRVIGATHGFATAPLDTPLSRQALNLISNFLGKEAFKN</sequence>
<evidence type="ECO:0000313" key="4">
    <source>
        <dbReference type="Proteomes" id="UP000193560"/>
    </source>
</evidence>
<name>A0A1X2I574_9FUNG</name>
<reference evidence="3 4" key="1">
    <citation type="submission" date="2016-07" db="EMBL/GenBank/DDBJ databases">
        <title>Pervasive Adenine N6-methylation of Active Genes in Fungi.</title>
        <authorList>
            <consortium name="DOE Joint Genome Institute"/>
            <person name="Mondo S.J."/>
            <person name="Dannebaum R.O."/>
            <person name="Kuo R.C."/>
            <person name="Labutti K."/>
            <person name="Haridas S."/>
            <person name="Kuo A."/>
            <person name="Salamov A."/>
            <person name="Ahrendt S.R."/>
            <person name="Lipzen A."/>
            <person name="Sullivan W."/>
            <person name="Andreopoulos W.B."/>
            <person name="Clum A."/>
            <person name="Lindquist E."/>
            <person name="Daum C."/>
            <person name="Ramamoorthy G.K."/>
            <person name="Gryganskyi A."/>
            <person name="Culley D."/>
            <person name="Magnuson J.K."/>
            <person name="James T.Y."/>
            <person name="O'Malley M.A."/>
            <person name="Stajich J.E."/>
            <person name="Spatafora J.W."/>
            <person name="Visel A."/>
            <person name="Grigoriev I.V."/>
        </authorList>
    </citation>
    <scope>NUCLEOTIDE SEQUENCE [LARGE SCALE GENOMIC DNA]</scope>
    <source>
        <strain evidence="3 4">NRRL 1336</strain>
    </source>
</reference>
<evidence type="ECO:0000313" key="3">
    <source>
        <dbReference type="EMBL" id="ORZ09594.1"/>
    </source>
</evidence>
<dbReference type="GO" id="GO:0016787">
    <property type="term" value="F:hydrolase activity"/>
    <property type="evidence" value="ECO:0007669"/>
    <property type="project" value="UniProtKB-KW"/>
</dbReference>